<dbReference type="InParanoid" id="K9TQ99"/>
<keyword evidence="3" id="KW-1185">Reference proteome</keyword>
<organism evidence="2 3">
    <name type="scientific">Oscillatoria acuminata PCC 6304</name>
    <dbReference type="NCBI Taxonomy" id="56110"/>
    <lineage>
        <taxon>Bacteria</taxon>
        <taxon>Bacillati</taxon>
        <taxon>Cyanobacteriota</taxon>
        <taxon>Cyanophyceae</taxon>
        <taxon>Oscillatoriophycideae</taxon>
        <taxon>Oscillatoriales</taxon>
        <taxon>Oscillatoriaceae</taxon>
        <taxon>Oscillatoria</taxon>
    </lineage>
</organism>
<evidence type="ECO:0000313" key="2">
    <source>
        <dbReference type="EMBL" id="AFY85027.1"/>
    </source>
</evidence>
<feature type="region of interest" description="Disordered" evidence="1">
    <location>
        <begin position="123"/>
        <end position="144"/>
    </location>
</feature>
<name>K9TQ99_9CYAN</name>
<evidence type="ECO:0000256" key="1">
    <source>
        <dbReference type="SAM" id="MobiDB-lite"/>
    </source>
</evidence>
<gene>
    <name evidence="2" type="ORF">Oscil6304_5544</name>
</gene>
<dbReference type="Proteomes" id="UP000010367">
    <property type="component" value="Chromosome"/>
</dbReference>
<dbReference type="AlphaFoldDB" id="K9TQ99"/>
<accession>K9TQ99</accession>
<dbReference type="eggNOG" id="COG0178">
    <property type="taxonomic scope" value="Bacteria"/>
</dbReference>
<dbReference type="RefSeq" id="WP_015151636.1">
    <property type="nucleotide sequence ID" value="NC_019693.1"/>
</dbReference>
<dbReference type="HOGENOM" id="CLU_081798_1_0_3"/>
<protein>
    <submittedName>
        <fullName evidence="2">Uncharacterized protein</fullName>
    </submittedName>
</protein>
<sequence>MNKAAHDTASESAAALLTHYSFDLGGYSTGELIAEWLLEYPAAWVRLATIEALYQGRYKALSVTHILACWKRRNQALYHFNHEFERLVSSQLPKGWKGSADTTQNMASTEGLTELSQMGVFPRAIPSSPVQPLERQTSRHPLPESGALETAAIATDPKNAALPDSEAPILAHPGPQEPEPLSPELSPLDPRESPTRSASPAQTLNSGTKEMETTEIPKAIAPNSDDLLGDLWLDRPQLQPIRNLKATFTDLVPSSESSVAIEESQMEDSEEAIFNNSPIHQFTPKETSSDFYSKLKAVSQKQPQSPP</sequence>
<evidence type="ECO:0000313" key="3">
    <source>
        <dbReference type="Proteomes" id="UP000010367"/>
    </source>
</evidence>
<dbReference type="EMBL" id="CP003607">
    <property type="protein sequence ID" value="AFY85027.1"/>
    <property type="molecule type" value="Genomic_DNA"/>
</dbReference>
<dbReference type="STRING" id="56110.Oscil6304_5544"/>
<feature type="region of interest" description="Disordered" evidence="1">
    <location>
        <begin position="160"/>
        <end position="226"/>
    </location>
</feature>
<dbReference type="OrthoDB" id="494931at2"/>
<dbReference type="KEGG" id="oac:Oscil6304_5544"/>
<feature type="compositionally biased region" description="Polar residues" evidence="1">
    <location>
        <begin position="195"/>
        <end position="208"/>
    </location>
</feature>
<reference evidence="2 3" key="1">
    <citation type="submission" date="2012-06" db="EMBL/GenBank/DDBJ databases">
        <title>Finished chromosome of genome of Oscillatoria acuminata PCC 6304.</title>
        <authorList>
            <consortium name="US DOE Joint Genome Institute"/>
            <person name="Gugger M."/>
            <person name="Coursin T."/>
            <person name="Rippka R."/>
            <person name="Tandeau De Marsac N."/>
            <person name="Huntemann M."/>
            <person name="Wei C.-L."/>
            <person name="Han J."/>
            <person name="Detter J.C."/>
            <person name="Han C."/>
            <person name="Tapia R."/>
            <person name="Davenport K."/>
            <person name="Daligault H."/>
            <person name="Erkkila T."/>
            <person name="Gu W."/>
            <person name="Munk A.C.C."/>
            <person name="Teshima H."/>
            <person name="Xu Y."/>
            <person name="Chain P."/>
            <person name="Chen A."/>
            <person name="Krypides N."/>
            <person name="Mavromatis K."/>
            <person name="Markowitz V."/>
            <person name="Szeto E."/>
            <person name="Ivanova N."/>
            <person name="Mikhailova N."/>
            <person name="Ovchinnikova G."/>
            <person name="Pagani I."/>
            <person name="Pati A."/>
            <person name="Goodwin L."/>
            <person name="Peters L."/>
            <person name="Pitluck S."/>
            <person name="Woyke T."/>
            <person name="Kerfeld C."/>
        </authorList>
    </citation>
    <scope>NUCLEOTIDE SEQUENCE [LARGE SCALE GENOMIC DNA]</scope>
    <source>
        <strain evidence="2 3">PCC 6304</strain>
    </source>
</reference>
<proteinExistence type="predicted"/>